<keyword evidence="4" id="KW-0418">Kinase</keyword>
<dbReference type="AlphaFoldDB" id="A0A3Q3GPH8"/>
<accession>A0A3Q3GPH8</accession>
<evidence type="ECO:0000313" key="9">
    <source>
        <dbReference type="Ensembl" id="ENSKMAP00000025312.1"/>
    </source>
</evidence>
<dbReference type="GO" id="GO:0016605">
    <property type="term" value="C:PML body"/>
    <property type="evidence" value="ECO:0007669"/>
    <property type="project" value="TreeGrafter"/>
</dbReference>
<dbReference type="SUPFAM" id="SSF56112">
    <property type="entry name" value="Protein kinase-like (PK-like)"/>
    <property type="match status" value="2"/>
</dbReference>
<dbReference type="GO" id="GO:0045944">
    <property type="term" value="P:positive regulation of transcription by RNA polymerase II"/>
    <property type="evidence" value="ECO:0007669"/>
    <property type="project" value="TreeGrafter"/>
</dbReference>
<dbReference type="GO" id="GO:0004713">
    <property type="term" value="F:protein tyrosine kinase activity"/>
    <property type="evidence" value="ECO:0007669"/>
    <property type="project" value="TreeGrafter"/>
</dbReference>
<evidence type="ECO:0000259" key="8">
    <source>
        <dbReference type="PROSITE" id="PS50011"/>
    </source>
</evidence>
<evidence type="ECO:0000256" key="7">
    <source>
        <dbReference type="SAM" id="MobiDB-lite"/>
    </source>
</evidence>
<dbReference type="Gene3D" id="3.30.200.20">
    <property type="entry name" value="Phosphorylase Kinase, domain 1"/>
    <property type="match status" value="1"/>
</dbReference>
<dbReference type="Proteomes" id="UP000264800">
    <property type="component" value="Unplaced"/>
</dbReference>
<dbReference type="PROSITE" id="PS00107">
    <property type="entry name" value="PROTEIN_KINASE_ATP"/>
    <property type="match status" value="1"/>
</dbReference>
<dbReference type="PROSITE" id="PS00108">
    <property type="entry name" value="PROTEIN_KINASE_ST"/>
    <property type="match status" value="1"/>
</dbReference>
<keyword evidence="5 6" id="KW-0067">ATP-binding</keyword>
<keyword evidence="3 6" id="KW-0547">Nucleotide-binding</keyword>
<dbReference type="InterPro" id="IPR008271">
    <property type="entry name" value="Ser/Thr_kinase_AS"/>
</dbReference>
<keyword evidence="10" id="KW-1185">Reference proteome</keyword>
<protein>
    <recommendedName>
        <fullName evidence="8">Protein kinase domain-containing protein</fullName>
    </recommendedName>
</protein>
<dbReference type="PANTHER" id="PTHR24058:SF53">
    <property type="entry name" value="HOMEODOMAIN-INTERACTING PROTEIN KINASE 2"/>
    <property type="match status" value="1"/>
</dbReference>
<evidence type="ECO:0000256" key="1">
    <source>
        <dbReference type="ARBA" id="ARBA00022527"/>
    </source>
</evidence>
<dbReference type="Pfam" id="PF00069">
    <property type="entry name" value="Pkinase"/>
    <property type="match status" value="1"/>
</dbReference>
<evidence type="ECO:0000256" key="6">
    <source>
        <dbReference type="PROSITE-ProRule" id="PRU10141"/>
    </source>
</evidence>
<dbReference type="Ensembl" id="ENSKMAT00000025631.1">
    <property type="protein sequence ID" value="ENSKMAP00000025312.1"/>
    <property type="gene ID" value="ENSKMAG00000018383.1"/>
</dbReference>
<reference evidence="9" key="2">
    <citation type="submission" date="2025-09" db="UniProtKB">
        <authorList>
            <consortium name="Ensembl"/>
        </authorList>
    </citation>
    <scope>IDENTIFICATION</scope>
</reference>
<proteinExistence type="predicted"/>
<dbReference type="InterPro" id="IPR000719">
    <property type="entry name" value="Prot_kinase_dom"/>
</dbReference>
<evidence type="ECO:0000256" key="2">
    <source>
        <dbReference type="ARBA" id="ARBA00022679"/>
    </source>
</evidence>
<feature type="domain" description="Protein kinase" evidence="8">
    <location>
        <begin position="1"/>
        <end position="152"/>
    </location>
</feature>
<evidence type="ECO:0000256" key="4">
    <source>
        <dbReference type="ARBA" id="ARBA00022777"/>
    </source>
</evidence>
<feature type="compositionally biased region" description="Basic and acidic residues" evidence="7">
    <location>
        <begin position="551"/>
        <end position="567"/>
    </location>
</feature>
<dbReference type="GO" id="GO:0046332">
    <property type="term" value="F:SMAD binding"/>
    <property type="evidence" value="ECO:0007669"/>
    <property type="project" value="TreeGrafter"/>
</dbReference>
<dbReference type="GO" id="GO:0042771">
    <property type="term" value="P:intrinsic apoptotic signaling pathway in response to DNA damage by p53 class mediator"/>
    <property type="evidence" value="ECO:0007669"/>
    <property type="project" value="TreeGrafter"/>
</dbReference>
<dbReference type="GeneTree" id="ENSGT00940000164472"/>
<dbReference type="SMART" id="SM00220">
    <property type="entry name" value="S_TKc"/>
    <property type="match status" value="1"/>
</dbReference>
<dbReference type="GO" id="GO:0005524">
    <property type="term" value="F:ATP binding"/>
    <property type="evidence" value="ECO:0007669"/>
    <property type="project" value="UniProtKB-UniRule"/>
</dbReference>
<dbReference type="InterPro" id="IPR050494">
    <property type="entry name" value="Ser_Thr_dual-spec_kinase"/>
</dbReference>
<feature type="binding site" evidence="6">
    <location>
        <position position="246"/>
    </location>
    <ligand>
        <name>ATP</name>
        <dbReference type="ChEBI" id="CHEBI:30616"/>
    </ligand>
</feature>
<dbReference type="GO" id="GO:0003713">
    <property type="term" value="F:transcription coactivator activity"/>
    <property type="evidence" value="ECO:0007669"/>
    <property type="project" value="TreeGrafter"/>
</dbReference>
<evidence type="ECO:0000256" key="3">
    <source>
        <dbReference type="ARBA" id="ARBA00022741"/>
    </source>
</evidence>
<dbReference type="GO" id="GO:0004674">
    <property type="term" value="F:protein serine/threonine kinase activity"/>
    <property type="evidence" value="ECO:0007669"/>
    <property type="project" value="UniProtKB-KW"/>
</dbReference>
<dbReference type="PANTHER" id="PTHR24058">
    <property type="entry name" value="DUAL SPECIFICITY PROTEIN KINASE"/>
    <property type="match status" value="1"/>
</dbReference>
<feature type="region of interest" description="Disordered" evidence="7">
    <location>
        <begin position="551"/>
        <end position="576"/>
    </location>
</feature>
<dbReference type="GO" id="GO:0003714">
    <property type="term" value="F:transcription corepressor activity"/>
    <property type="evidence" value="ECO:0007669"/>
    <property type="project" value="TreeGrafter"/>
</dbReference>
<sequence>MFWDSPLDSSVDIWGLGCTLAYIFLGQNLYPTDCEYNYVRSVVKLHGKPDNSVLDKGWRARRFFTLAQKEPERVWRLKTPDEFNKATGKTVKHTDSPCDHLDSLDDLVKNDTNLDFTELEDLKAFIDFLKDMLKLNPTERVFPGKAFLHSFLTMEHLDNSDNIPYINSAHKLILKCRLGSSNDSGDSLDSDLVAQRSLQVPKPFSELQSEKGDDSMYEIEEVLGCGKFGKVVKCHKKGTNEHVALKVMIKGNRLSAAREAEIFKRLRRLDPDKNNIVRFYSCFKYKTCFCFEFELLDISLYDFMERREWKPLSVAEIRPIAQQMLVALTALKSIGVTHSDIKPANILLVNQESKPFKVKLIDFGASCMTSNFTQFHEIQSFGYRAPEVYLGLRPDESVDMWGLGCTLLFLFFGQHFYPTSQCEYNYMKFIVKLHGHPESSFLEKGWRVKRFFRLCQKKTFTDENGNSYDHLESLDDLQKMVPDIKDPTELGDLNAFIDLIKNMLVVDPLKRILPADALNHKYISMEHLNEVDKSPYRTMAKEIMSVCELSRKTDSDTDDMQKNEDKPVCASQKGRR</sequence>
<keyword evidence="1" id="KW-0723">Serine/threonine-protein kinase</keyword>
<dbReference type="GO" id="GO:0005737">
    <property type="term" value="C:cytoplasm"/>
    <property type="evidence" value="ECO:0007669"/>
    <property type="project" value="TreeGrafter"/>
</dbReference>
<dbReference type="Gene3D" id="1.10.510.10">
    <property type="entry name" value="Transferase(Phosphotransferase) domain 1"/>
    <property type="match status" value="2"/>
</dbReference>
<dbReference type="GO" id="GO:0007224">
    <property type="term" value="P:smoothened signaling pathway"/>
    <property type="evidence" value="ECO:0007669"/>
    <property type="project" value="TreeGrafter"/>
</dbReference>
<keyword evidence="2" id="KW-0808">Transferase</keyword>
<feature type="domain" description="Protein kinase" evidence="8">
    <location>
        <begin position="217"/>
        <end position="523"/>
    </location>
</feature>
<dbReference type="PROSITE" id="PS50011">
    <property type="entry name" value="PROTEIN_KINASE_DOM"/>
    <property type="match status" value="2"/>
</dbReference>
<dbReference type="InterPro" id="IPR011009">
    <property type="entry name" value="Kinase-like_dom_sf"/>
</dbReference>
<name>A0A3Q3GPH8_KRYMA</name>
<evidence type="ECO:0000256" key="5">
    <source>
        <dbReference type="ARBA" id="ARBA00022840"/>
    </source>
</evidence>
<organism evidence="9 10">
    <name type="scientific">Kryptolebias marmoratus</name>
    <name type="common">Mangrove killifish</name>
    <name type="synonym">Rivulus marmoratus</name>
    <dbReference type="NCBI Taxonomy" id="37003"/>
    <lineage>
        <taxon>Eukaryota</taxon>
        <taxon>Metazoa</taxon>
        <taxon>Chordata</taxon>
        <taxon>Craniata</taxon>
        <taxon>Vertebrata</taxon>
        <taxon>Euteleostomi</taxon>
        <taxon>Actinopterygii</taxon>
        <taxon>Neopterygii</taxon>
        <taxon>Teleostei</taxon>
        <taxon>Neoteleostei</taxon>
        <taxon>Acanthomorphata</taxon>
        <taxon>Ovalentaria</taxon>
        <taxon>Atherinomorphae</taxon>
        <taxon>Cyprinodontiformes</taxon>
        <taxon>Rivulidae</taxon>
        <taxon>Kryptolebias</taxon>
    </lineage>
</organism>
<evidence type="ECO:0000313" key="10">
    <source>
        <dbReference type="Proteomes" id="UP000264800"/>
    </source>
</evidence>
<reference evidence="9" key="1">
    <citation type="submission" date="2025-08" db="UniProtKB">
        <authorList>
            <consortium name="Ensembl"/>
        </authorList>
    </citation>
    <scope>IDENTIFICATION</scope>
</reference>
<dbReference type="InterPro" id="IPR017441">
    <property type="entry name" value="Protein_kinase_ATP_BS"/>
</dbReference>